<keyword evidence="3" id="KW-1185">Reference proteome</keyword>
<proteinExistence type="predicted"/>
<accession>A0ABY7DYX2</accession>
<evidence type="ECO:0000313" key="1">
    <source>
        <dbReference type="EMBL" id="WAR00101.1"/>
    </source>
</evidence>
<dbReference type="EMBL" id="CP111014">
    <property type="protein sequence ID" value="WAR00101.1"/>
    <property type="molecule type" value="Genomic_DNA"/>
</dbReference>
<name>A0ABY7DYX2_MYAAR</name>
<organism evidence="1 3">
    <name type="scientific">Mya arenaria</name>
    <name type="common">Soft-shell clam</name>
    <dbReference type="NCBI Taxonomy" id="6604"/>
    <lineage>
        <taxon>Eukaryota</taxon>
        <taxon>Metazoa</taxon>
        <taxon>Spiralia</taxon>
        <taxon>Lophotrochozoa</taxon>
        <taxon>Mollusca</taxon>
        <taxon>Bivalvia</taxon>
        <taxon>Autobranchia</taxon>
        <taxon>Heteroconchia</taxon>
        <taxon>Euheterodonta</taxon>
        <taxon>Imparidentia</taxon>
        <taxon>Neoheterodontei</taxon>
        <taxon>Myida</taxon>
        <taxon>Myoidea</taxon>
        <taxon>Myidae</taxon>
        <taxon>Mya</taxon>
    </lineage>
</organism>
<sequence>MWFSHCTRRRFSGGCSKRATADGLFYSYRVSLLCRQQPGGGAKRHMLSLRGRRH</sequence>
<evidence type="ECO:0000313" key="2">
    <source>
        <dbReference type="EMBL" id="WAR00103.1"/>
    </source>
</evidence>
<protein>
    <submittedName>
        <fullName evidence="1">Uncharacterized protein</fullName>
    </submittedName>
</protein>
<gene>
    <name evidence="1" type="ORF">MAR_024473</name>
    <name evidence="2" type="ORF">MAR_024475</name>
</gene>
<dbReference type="EMBL" id="CP111014">
    <property type="protein sequence ID" value="WAR00103.1"/>
    <property type="molecule type" value="Genomic_DNA"/>
</dbReference>
<reference evidence="1" key="1">
    <citation type="submission" date="2022-11" db="EMBL/GenBank/DDBJ databases">
        <title>Centuries of genome instability and evolution in soft-shell clam transmissible cancer (bioRxiv).</title>
        <authorList>
            <person name="Hart S.F.M."/>
            <person name="Yonemitsu M.A."/>
            <person name="Giersch R.M."/>
            <person name="Beal B.F."/>
            <person name="Arriagada G."/>
            <person name="Davis B.W."/>
            <person name="Ostrander E.A."/>
            <person name="Goff S.P."/>
            <person name="Metzger M.J."/>
        </authorList>
    </citation>
    <scope>NUCLEOTIDE SEQUENCE</scope>
    <source>
        <strain evidence="1">MELC-2E11</strain>
        <tissue evidence="1">Siphon/mantle</tissue>
    </source>
</reference>
<evidence type="ECO:0000313" key="3">
    <source>
        <dbReference type="Proteomes" id="UP001164746"/>
    </source>
</evidence>
<dbReference type="Proteomes" id="UP001164746">
    <property type="component" value="Chromosome 3"/>
</dbReference>